<dbReference type="Proteomes" id="UP000235828">
    <property type="component" value="Chromosome A"/>
</dbReference>
<organism evidence="1 2">
    <name type="scientific">Vibrio tapetis subsp. tapetis</name>
    <dbReference type="NCBI Taxonomy" id="1671868"/>
    <lineage>
        <taxon>Bacteria</taxon>
        <taxon>Pseudomonadati</taxon>
        <taxon>Pseudomonadota</taxon>
        <taxon>Gammaproteobacteria</taxon>
        <taxon>Vibrionales</taxon>
        <taxon>Vibrionaceae</taxon>
        <taxon>Vibrio</taxon>
    </lineage>
</organism>
<gene>
    <name evidence="1" type="ORF">VTAP4600_A1966</name>
</gene>
<reference evidence="1 2" key="1">
    <citation type="submission" date="2017-10" db="EMBL/GenBank/DDBJ databases">
        <authorList>
            <person name="Banno H."/>
            <person name="Chua N.-H."/>
        </authorList>
    </citation>
    <scope>NUCLEOTIDE SEQUENCE [LARGE SCALE GENOMIC DNA]</scope>
    <source>
        <strain evidence="1">Vibrio tapetis CECT4600</strain>
    </source>
</reference>
<protein>
    <submittedName>
        <fullName evidence="1">Uncharacterized protein</fullName>
    </submittedName>
</protein>
<name>A0A2N8ZDI4_9VIBR</name>
<evidence type="ECO:0000313" key="2">
    <source>
        <dbReference type="Proteomes" id="UP000235828"/>
    </source>
</evidence>
<keyword evidence="2" id="KW-1185">Reference proteome</keyword>
<dbReference type="KEGG" id="vta:A1966"/>
<dbReference type="EMBL" id="LT960611">
    <property type="protein sequence ID" value="SON49945.1"/>
    <property type="molecule type" value="Genomic_DNA"/>
</dbReference>
<proteinExistence type="predicted"/>
<accession>A0A2N8ZDI4</accession>
<sequence length="70" mass="8193">MIEIKTKKIPLQTTLNLRILFYSTYDSLVNIKNIFYESKSMLEVKSIELATIIALRSIKIDKNIKIKPYT</sequence>
<evidence type="ECO:0000313" key="1">
    <source>
        <dbReference type="EMBL" id="SON49945.1"/>
    </source>
</evidence>
<dbReference type="AlphaFoldDB" id="A0A2N8ZDI4"/>